<dbReference type="EMBL" id="PCZS01000002">
    <property type="protein sequence ID" value="REB69140.1"/>
    <property type="molecule type" value="Genomic_DNA"/>
</dbReference>
<dbReference type="Gene3D" id="3.30.360.10">
    <property type="entry name" value="Dihydrodipicolinate Reductase, domain 2"/>
    <property type="match status" value="1"/>
</dbReference>
<dbReference type="Pfam" id="PF01408">
    <property type="entry name" value="GFO_IDH_MocA"/>
    <property type="match status" value="1"/>
</dbReference>
<evidence type="ECO:0000259" key="3">
    <source>
        <dbReference type="Pfam" id="PF01408"/>
    </source>
</evidence>
<evidence type="ECO:0000256" key="1">
    <source>
        <dbReference type="ARBA" id="ARBA00006479"/>
    </source>
</evidence>
<sequence length="766" mass="83349">MTKRDRRSERADDVLLELRAGDAMSTADLVKATGISRPTVISILSDLESSGWVVRGTSDPGGLGRPATTWSLGDDVGIIIGADILADSMMLVAVTFGGTIMDVRSSRLDQQRSDTRVEVVVDAIESLRDSCRSKGPLLHVAISTTGVIDGEGRVIRSDLVPQWTGLDLGHVLAQRLDVPVTVDNDINMAAYGEFCQRRQCGELSPDADMLLVRMSRGLHTGLVLNGQLHHGRTWNAGEISDVLDLRLDGDEMPDDGWIDRAALTTGSVAAVIDPDVIVMSGPTDASVKVIGKVIARLIARRPPGSETMSAEIEELGRAASVIGAVNTALEVVTREALGTKRPHPVALRGMAKVASEVEKGQHSVMTTHREGRPDDHMKVGVVGVGARCRLALNAELKGNEGVVTAACEPHHLARKRVAERLGKDPDSITITSDVTGLIASGIDVAFVTSPDDTHAEITCQLLEAGIPVYLEKPLAITVTSATRVLTTAFETGTKLYVGHNMRHMNVVRSMRDLIRTGRIGEVKAIWCRHFVGSGGDFYFKDWHATREHGTGLLLQKAAHDIDVMHWFADSHTTDVVGMGGLTLYDQVTDRRDNSDQLMGDWFSLDNWPPLTQKGLNPIIDVEDISMMLMRMESGVFASYQQCHYTPDYWRNYTVIGTEGRIENFGDGEGGVIRLWNKRTHYDANGDETFPIIGDANGHGDADVLTVTEFLNFVRNGTPTDTSPLGAWHAVAAGIEATESLRHGSTPRQVPTLDDEIIRYFNNNQVK</sequence>
<feature type="domain" description="HTH marR-type" evidence="4">
    <location>
        <begin position="13"/>
        <end position="60"/>
    </location>
</feature>
<evidence type="ECO:0000313" key="7">
    <source>
        <dbReference type="Proteomes" id="UP000256324"/>
    </source>
</evidence>
<proteinExistence type="inferred from homology"/>
<feature type="domain" description="Gfo/Idh/MocA-like oxidoreductase N-terminal" evidence="3">
    <location>
        <begin position="377"/>
        <end position="499"/>
    </location>
</feature>
<dbReference type="InterPro" id="IPR036388">
    <property type="entry name" value="WH-like_DNA-bd_sf"/>
</dbReference>
<dbReference type="InterPro" id="IPR000600">
    <property type="entry name" value="ROK"/>
</dbReference>
<dbReference type="SUPFAM" id="SSF46785">
    <property type="entry name" value="Winged helix' DNA-binding domain"/>
    <property type="match status" value="1"/>
</dbReference>
<dbReference type="Gene3D" id="3.40.50.720">
    <property type="entry name" value="NAD(P)-binding Rossmann-like Domain"/>
    <property type="match status" value="1"/>
</dbReference>
<dbReference type="InterPro" id="IPR043129">
    <property type="entry name" value="ATPase_NBD"/>
</dbReference>
<dbReference type="Gene3D" id="1.10.10.10">
    <property type="entry name" value="Winged helix-like DNA-binding domain superfamily/Winged helix DNA-binding domain"/>
    <property type="match status" value="1"/>
</dbReference>
<organism evidence="6 7">
    <name type="scientific">Cutibacterium namnetense</name>
    <dbReference type="NCBI Taxonomy" id="1574624"/>
    <lineage>
        <taxon>Bacteria</taxon>
        <taxon>Bacillati</taxon>
        <taxon>Actinomycetota</taxon>
        <taxon>Actinomycetes</taxon>
        <taxon>Propionibacteriales</taxon>
        <taxon>Propionibacteriaceae</taxon>
        <taxon>Cutibacterium</taxon>
    </lineage>
</organism>
<dbReference type="InterPro" id="IPR000683">
    <property type="entry name" value="Gfo/Idh/MocA-like_OxRdtase_N"/>
</dbReference>
<feature type="region of interest" description="Disordered" evidence="2">
    <location>
        <begin position="358"/>
        <end position="377"/>
    </location>
</feature>
<dbReference type="Pfam" id="PF12802">
    <property type="entry name" value="MarR_2"/>
    <property type="match status" value="1"/>
</dbReference>
<dbReference type="Pfam" id="PF22725">
    <property type="entry name" value="GFO_IDH_MocA_C3"/>
    <property type="match status" value="1"/>
</dbReference>
<evidence type="ECO:0000259" key="5">
    <source>
        <dbReference type="Pfam" id="PF22725"/>
    </source>
</evidence>
<dbReference type="Proteomes" id="UP000256324">
    <property type="component" value="Unassembled WGS sequence"/>
</dbReference>
<protein>
    <submittedName>
        <fullName evidence="6">Oxidoreductase</fullName>
    </submittedName>
</protein>
<dbReference type="InterPro" id="IPR051317">
    <property type="entry name" value="Gfo/Idh/MocA_oxidoreduct"/>
</dbReference>
<keyword evidence="7" id="KW-1185">Reference proteome</keyword>
<dbReference type="CDD" id="cd23763">
    <property type="entry name" value="ASKHA_ATPase_ROK"/>
    <property type="match status" value="1"/>
</dbReference>
<dbReference type="InterPro" id="IPR036291">
    <property type="entry name" value="NAD(P)-bd_dom_sf"/>
</dbReference>
<dbReference type="SUPFAM" id="SSF55347">
    <property type="entry name" value="Glyceraldehyde-3-phosphate dehydrogenase-like, C-terminal domain"/>
    <property type="match status" value="1"/>
</dbReference>
<gene>
    <name evidence="6" type="ORF">CP880_06665</name>
</gene>
<reference evidence="6 7" key="1">
    <citation type="submission" date="2017-09" db="EMBL/GenBank/DDBJ databases">
        <authorList>
            <person name="Bumgarner R.E."/>
        </authorList>
    </citation>
    <scope>NUCLEOTIDE SEQUENCE [LARGE SCALE GENOMIC DNA]</scope>
    <source>
        <strain evidence="6 7">T34998</strain>
    </source>
</reference>
<dbReference type="InterPro" id="IPR036390">
    <property type="entry name" value="WH_DNA-bd_sf"/>
</dbReference>
<dbReference type="SUPFAM" id="SSF51735">
    <property type="entry name" value="NAD(P)-binding Rossmann-fold domains"/>
    <property type="match status" value="1"/>
</dbReference>
<dbReference type="PANTHER" id="PTHR43708">
    <property type="entry name" value="CONSERVED EXPRESSED OXIDOREDUCTASE (EUROFUNG)"/>
    <property type="match status" value="1"/>
</dbReference>
<accession>A0ABX9IA63</accession>
<dbReference type="InterPro" id="IPR055170">
    <property type="entry name" value="GFO_IDH_MocA-like_dom"/>
</dbReference>
<dbReference type="PANTHER" id="PTHR43708:SF8">
    <property type="entry name" value="OXIDOREDUCTASE"/>
    <property type="match status" value="1"/>
</dbReference>
<name>A0ABX9IA63_9ACTN</name>
<dbReference type="InterPro" id="IPR000835">
    <property type="entry name" value="HTH_MarR-typ"/>
</dbReference>
<comment type="caution">
    <text evidence="6">The sequence shown here is derived from an EMBL/GenBank/DDBJ whole genome shotgun (WGS) entry which is preliminary data.</text>
</comment>
<evidence type="ECO:0000259" key="4">
    <source>
        <dbReference type="Pfam" id="PF12802"/>
    </source>
</evidence>
<evidence type="ECO:0000313" key="6">
    <source>
        <dbReference type="EMBL" id="REB69140.1"/>
    </source>
</evidence>
<feature type="domain" description="GFO/IDH/MocA-like oxidoreductase" evidence="5">
    <location>
        <begin position="507"/>
        <end position="662"/>
    </location>
</feature>
<dbReference type="Pfam" id="PF00480">
    <property type="entry name" value="ROK"/>
    <property type="match status" value="1"/>
</dbReference>
<evidence type="ECO:0000256" key="2">
    <source>
        <dbReference type="SAM" id="MobiDB-lite"/>
    </source>
</evidence>
<dbReference type="Gene3D" id="3.30.420.40">
    <property type="match status" value="2"/>
</dbReference>
<dbReference type="SUPFAM" id="SSF53067">
    <property type="entry name" value="Actin-like ATPase domain"/>
    <property type="match status" value="1"/>
</dbReference>
<comment type="similarity">
    <text evidence="1">Belongs to the ROK (NagC/XylR) family.</text>
</comment>